<accession>A0A5P3VSG1</accession>
<name>A0A5P3VSG1_9BURK</name>
<protein>
    <submittedName>
        <fullName evidence="1">Uncharacterized protein</fullName>
    </submittedName>
</protein>
<dbReference type="Proteomes" id="UP000325743">
    <property type="component" value="Plasmid unnamed1"/>
</dbReference>
<organism evidence="1 2">
    <name type="scientific">Cupriavidus oxalaticus</name>
    <dbReference type="NCBI Taxonomy" id="96344"/>
    <lineage>
        <taxon>Bacteria</taxon>
        <taxon>Pseudomonadati</taxon>
        <taxon>Pseudomonadota</taxon>
        <taxon>Betaproteobacteria</taxon>
        <taxon>Burkholderiales</taxon>
        <taxon>Burkholderiaceae</taxon>
        <taxon>Cupriavidus</taxon>
    </lineage>
</organism>
<geneLocation type="plasmid" evidence="1">
    <name>unnamed1</name>
</geneLocation>
<proteinExistence type="predicted"/>
<keyword evidence="1" id="KW-0614">Plasmid</keyword>
<evidence type="ECO:0000313" key="1">
    <source>
        <dbReference type="EMBL" id="QEZ48915.1"/>
    </source>
</evidence>
<evidence type="ECO:0000313" key="2">
    <source>
        <dbReference type="Proteomes" id="UP000325743"/>
    </source>
</evidence>
<gene>
    <name evidence="1" type="ORF">D2917_32145</name>
</gene>
<sequence>MHPSAQALTPAQQQEVDAIKRQARFQLNRPPLEIAGPGGRSAWQPALSSHEHERWLAWLQMTDREIWKQSRAEGGMMP</sequence>
<reference evidence="1 2" key="1">
    <citation type="submission" date="2018-09" db="EMBL/GenBank/DDBJ databases">
        <title>Complete genome sequence of Cupriavidus oxalaticus T2, a bacterium capable of phenol tolerance and degradation.</title>
        <authorList>
            <person name="Yan J."/>
        </authorList>
    </citation>
    <scope>NUCLEOTIDE SEQUENCE [LARGE SCALE GENOMIC DNA]</scope>
    <source>
        <strain evidence="1 2">T2</strain>
        <plasmid evidence="1 2">unnamed1</plasmid>
    </source>
</reference>
<dbReference type="AlphaFoldDB" id="A0A5P3VSG1"/>
<dbReference type="EMBL" id="CP032520">
    <property type="protein sequence ID" value="QEZ48915.1"/>
    <property type="molecule type" value="Genomic_DNA"/>
</dbReference>